<dbReference type="InterPro" id="IPR051010">
    <property type="entry name" value="BCAA_transport"/>
</dbReference>
<dbReference type="Pfam" id="PF01094">
    <property type="entry name" value="ANF_receptor"/>
    <property type="match status" value="1"/>
</dbReference>
<feature type="transmembrane region" description="Helical" evidence="5">
    <location>
        <begin position="12"/>
        <end position="35"/>
    </location>
</feature>
<evidence type="ECO:0000256" key="3">
    <source>
        <dbReference type="ARBA" id="ARBA00022989"/>
    </source>
</evidence>
<dbReference type="InterPro" id="IPR001828">
    <property type="entry name" value="ANF_lig-bd_rcpt"/>
</dbReference>
<keyword evidence="3 5" id="KW-1133">Transmembrane helix</keyword>
<organism evidence="7">
    <name type="scientific">Thermofilum pendens</name>
    <dbReference type="NCBI Taxonomy" id="2269"/>
    <lineage>
        <taxon>Archaea</taxon>
        <taxon>Thermoproteota</taxon>
        <taxon>Thermoprotei</taxon>
        <taxon>Thermofilales</taxon>
        <taxon>Thermofilaceae</taxon>
        <taxon>Thermofilum</taxon>
    </lineage>
</organism>
<gene>
    <name evidence="7" type="ORF">ENV17_00375</name>
</gene>
<dbReference type="SUPFAM" id="SSF53822">
    <property type="entry name" value="Periplasmic binding protein-like I"/>
    <property type="match status" value="1"/>
</dbReference>
<dbReference type="PANTHER" id="PTHR30483">
    <property type="entry name" value="LEUCINE-SPECIFIC-BINDING PROTEIN"/>
    <property type="match status" value="1"/>
</dbReference>
<dbReference type="PANTHER" id="PTHR30483:SF40">
    <property type="entry name" value="HISTIDINE KINASE"/>
    <property type="match status" value="1"/>
</dbReference>
<evidence type="ECO:0000313" key="7">
    <source>
        <dbReference type="EMBL" id="HGI42832.1"/>
    </source>
</evidence>
<dbReference type="AlphaFoldDB" id="A0A7C4FE02"/>
<name>A0A7C4FE02_THEPE</name>
<dbReference type="Gene3D" id="3.40.50.2300">
    <property type="match status" value="2"/>
</dbReference>
<dbReference type="CDD" id="cd06346">
    <property type="entry name" value="PBP1_ABC_ligand_binding-like"/>
    <property type="match status" value="1"/>
</dbReference>
<dbReference type="PRINTS" id="PR01176">
    <property type="entry name" value="GABABRECEPTR"/>
</dbReference>
<keyword evidence="4 5" id="KW-0472">Membrane</keyword>
<evidence type="ECO:0000256" key="2">
    <source>
        <dbReference type="ARBA" id="ARBA00022692"/>
    </source>
</evidence>
<protein>
    <submittedName>
        <fullName evidence="7">ABC transporter substrate-binding protein</fullName>
    </submittedName>
</protein>
<dbReference type="EMBL" id="DTFI01000012">
    <property type="protein sequence ID" value="HGI42832.1"/>
    <property type="molecule type" value="Genomic_DNA"/>
</dbReference>
<keyword evidence="2 5" id="KW-0812">Transmembrane</keyword>
<comment type="subcellular location">
    <subcellularLocation>
        <location evidence="1">Membrane</location>
    </subcellularLocation>
</comment>
<evidence type="ECO:0000256" key="4">
    <source>
        <dbReference type="ARBA" id="ARBA00023136"/>
    </source>
</evidence>
<accession>A0A7C4FE02</accession>
<dbReference type="InterPro" id="IPR028082">
    <property type="entry name" value="Peripla_BP_I"/>
</dbReference>
<evidence type="ECO:0000256" key="1">
    <source>
        <dbReference type="ARBA" id="ARBA00004370"/>
    </source>
</evidence>
<reference evidence="7" key="1">
    <citation type="journal article" date="2020" name="mSystems">
        <title>Genome- and Community-Level Interaction Insights into Carbon Utilization and Element Cycling Functions of Hydrothermarchaeota in Hydrothermal Sediment.</title>
        <authorList>
            <person name="Zhou Z."/>
            <person name="Liu Y."/>
            <person name="Xu W."/>
            <person name="Pan J."/>
            <person name="Luo Z.H."/>
            <person name="Li M."/>
        </authorList>
    </citation>
    <scope>NUCLEOTIDE SEQUENCE [LARGE SCALE GENOMIC DNA]</scope>
    <source>
        <strain evidence="7">SpSt-735</strain>
    </source>
</reference>
<proteinExistence type="predicted"/>
<sequence length="420" mass="45796">MEGSTTRYRVKLLTVAMTSLILGAIIGIILGFTLLPAGRAIEQRSAIEVPIGALLPLTGDLASFGKREQRAIEMAVQDVNRFAESIGAPFRFKLIVEDTRDDLETARSRIQVLAAQGVKAIVGPLSSAETAAVKQFADANRIVIVSQGSTAVSLAIPGDYVFRLAPTDKYQGRVLARLIWQQGYRNVAVIYRNDAWGQGLYESLKTSFEAMGGRVDGVAYDPRAQDLSGEVSRLADIVSRFGDNTAVIMMSFEDDGINIIRLSARNPVLSSKVFFGTDGSALSSRFLTEVGDEVLKLGGNPSTNYWPASNPLQQEFVKRYKDLYGENPDAYSMNAYDAVWLIALSVMLTGRYDGEAIARALPLVAHHYYGVTGSVSLDENGDRAYGDYGIFKVEMTPHGLDWVLVGIYDVIQDRLVPTSG</sequence>
<feature type="domain" description="Receptor ligand binding region" evidence="6">
    <location>
        <begin position="68"/>
        <end position="394"/>
    </location>
</feature>
<evidence type="ECO:0000259" key="6">
    <source>
        <dbReference type="Pfam" id="PF01094"/>
    </source>
</evidence>
<evidence type="ECO:0000256" key="5">
    <source>
        <dbReference type="SAM" id="Phobius"/>
    </source>
</evidence>
<comment type="caution">
    <text evidence="7">The sequence shown here is derived from an EMBL/GenBank/DDBJ whole genome shotgun (WGS) entry which is preliminary data.</text>
</comment>